<feature type="coiled-coil region" evidence="1">
    <location>
        <begin position="390"/>
        <end position="417"/>
    </location>
</feature>
<keyword evidence="1" id="KW-0175">Coiled coil</keyword>
<dbReference type="RefSeq" id="WP_087639285.1">
    <property type="nucleotide sequence ID" value="NZ_CP147246.1"/>
</dbReference>
<keyword evidence="4" id="KW-1185">Reference proteome</keyword>
<dbReference type="EMBL" id="NIBQ01000001">
    <property type="protein sequence ID" value="OUZ34570.1"/>
    <property type="molecule type" value="Genomic_DNA"/>
</dbReference>
<dbReference type="InterPro" id="IPR029058">
    <property type="entry name" value="AB_hydrolase_fold"/>
</dbReference>
<evidence type="ECO:0000313" key="3">
    <source>
        <dbReference type="EMBL" id="WYJ95108.1"/>
    </source>
</evidence>
<accession>A0A200JD16</accession>
<evidence type="ECO:0000313" key="2">
    <source>
        <dbReference type="EMBL" id="OUZ34570.1"/>
    </source>
</evidence>
<reference evidence="3" key="3">
    <citation type="submission" date="2024-03" db="EMBL/GenBank/DDBJ databases">
        <title>The Genome Sequence of Enterococcus sp. DIV0238c.</title>
        <authorList>
            <consortium name="The Broad Institute Genomics Platform"/>
            <consortium name="The Broad Institute Microbial Omics Core"/>
            <consortium name="The Broad Institute Genomic Center for Infectious Diseases"/>
            <person name="Earl A."/>
            <person name="Manson A."/>
            <person name="Gilmore M."/>
            <person name="Schwartman J."/>
            <person name="Shea T."/>
            <person name="Abouelleil A."/>
            <person name="Cao P."/>
            <person name="Chapman S."/>
            <person name="Cusick C."/>
            <person name="Young S."/>
            <person name="Neafsey D."/>
            <person name="Nusbaum C."/>
            <person name="Birren B."/>
        </authorList>
    </citation>
    <scope>NUCLEOTIDE SEQUENCE</scope>
    <source>
        <strain evidence="3">9D6_DIV0238</strain>
    </source>
</reference>
<gene>
    <name evidence="2" type="ORF">A5889_000045</name>
    <name evidence="3" type="ORF">A5889_002656</name>
</gene>
<reference evidence="2" key="1">
    <citation type="submission" date="2017-05" db="EMBL/GenBank/DDBJ databases">
        <title>The Genome Sequence of Enterococcus sp. 9D6_DIV0238.</title>
        <authorList>
            <consortium name="The Broad Institute Genomics Platform"/>
            <consortium name="The Broad Institute Genomic Center for Infectious Diseases"/>
            <person name="Earl A."/>
            <person name="Manson A."/>
            <person name="Schwartman J."/>
            <person name="Gilmore M."/>
            <person name="Abouelleil A."/>
            <person name="Cao P."/>
            <person name="Chapman S."/>
            <person name="Cusick C."/>
            <person name="Shea T."/>
            <person name="Young S."/>
            <person name="Neafsey D."/>
            <person name="Nusbaum C."/>
            <person name="Birren B."/>
        </authorList>
    </citation>
    <scope>NUCLEOTIDE SEQUENCE [LARGE SCALE GENOMIC DNA]</scope>
    <source>
        <strain evidence="2">9D6_DIV0238</strain>
    </source>
</reference>
<evidence type="ECO:0000256" key="1">
    <source>
        <dbReference type="SAM" id="Coils"/>
    </source>
</evidence>
<sequence length="432" mass="47520">MSDYQLKDKGLKGNSETTSAVSAIAYEIENGKYAGLKEDRIRDQIREFQKNNKFPQNLEYVDSFLNKDTSLSGVAFRDRNTGIVTVGIAGTNADNGTIDSMKDYLADASIAFNGSNPSSNYFASGNDFINKLQEKYPVGTITGHSKGGRDSVILGVGNDIPNIVTYNPAPVSHDYLQLLTTFNSPIWKLGERAFSAADMKQRFFDYKGNVIHIASSKDMLTGLSDLGKAYYFGQRVTIPNGKGHSITGFLTDKEQQFIRSSLGKYTTVNKIIGQQMAEASTRQKLKELSNLKKKFLKQGGGRLTSSQEIYLDASEALALTRGMKATLQVTLDGLKVAYKQAIADKDRHWIDTLSDAGTVGSVLSSGEQLESLNQGRATEERIRHQPKAELEASLAKLTAHEEKYDQLIEQTKQAIDEQIQADKSLAQLVGIN</sequence>
<dbReference type="AlphaFoldDB" id="A0A200JD16"/>
<organism evidence="2">
    <name type="scientific">Candidatus Enterococcus dunnyi</name>
    <dbReference type="NCBI Taxonomy" id="1834192"/>
    <lineage>
        <taxon>Bacteria</taxon>
        <taxon>Bacillati</taxon>
        <taxon>Bacillota</taxon>
        <taxon>Bacilli</taxon>
        <taxon>Lactobacillales</taxon>
        <taxon>Enterococcaceae</taxon>
        <taxon>Enterococcus</taxon>
    </lineage>
</organism>
<dbReference type="Gene3D" id="3.40.50.1820">
    <property type="entry name" value="alpha/beta hydrolase"/>
    <property type="match status" value="1"/>
</dbReference>
<dbReference type="EMBL" id="CP147246">
    <property type="protein sequence ID" value="WYJ95108.1"/>
    <property type="molecule type" value="Genomic_DNA"/>
</dbReference>
<proteinExistence type="predicted"/>
<reference evidence="3" key="2">
    <citation type="submission" date="2017-05" db="EMBL/GenBank/DDBJ databases">
        <authorList>
            <consortium name="The Broad Institute Genomics Platform"/>
            <consortium name="The Broad Institute Genomic Center for Infectious Diseases"/>
            <person name="Earl A."/>
            <person name="Manson A."/>
            <person name="Schwartman J."/>
            <person name="Gilmore M."/>
            <person name="Abouelleil A."/>
            <person name="Cao P."/>
            <person name="Chapman S."/>
            <person name="Cusick C."/>
            <person name="Shea T."/>
            <person name="Young S."/>
            <person name="Neafsey D."/>
            <person name="Nusbaum C."/>
            <person name="Birren B."/>
        </authorList>
    </citation>
    <scope>NUCLEOTIDE SEQUENCE</scope>
    <source>
        <strain evidence="3">9D6_DIV0238</strain>
    </source>
</reference>
<dbReference type="OrthoDB" id="2413412at2"/>
<name>A0A200JD16_9ENTE</name>
<evidence type="ECO:0000313" key="4">
    <source>
        <dbReference type="Proteomes" id="UP000196151"/>
    </source>
</evidence>
<dbReference type="CDD" id="cd22265">
    <property type="entry name" value="UDM1_RNF168"/>
    <property type="match status" value="1"/>
</dbReference>
<dbReference type="Proteomes" id="UP000196151">
    <property type="component" value="Chromosome"/>
</dbReference>
<protein>
    <submittedName>
        <fullName evidence="2">Uncharacterized protein</fullName>
    </submittedName>
</protein>
<dbReference type="ESTHER" id="9ente-a0a200jd16">
    <property type="family name" value="T7SS-TslA"/>
</dbReference>
<dbReference type="SUPFAM" id="SSF53474">
    <property type="entry name" value="alpha/beta-Hydrolases"/>
    <property type="match status" value="1"/>
</dbReference>